<gene>
    <name evidence="2" type="ORF">UFOPK3772_03197</name>
</gene>
<dbReference type="InterPro" id="IPR029044">
    <property type="entry name" value="Nucleotide-diphossugar_trans"/>
</dbReference>
<feature type="region of interest" description="Disordered" evidence="1">
    <location>
        <begin position="97"/>
        <end position="117"/>
    </location>
</feature>
<name>A0A6J7LLI9_9ZZZZ</name>
<dbReference type="AlphaFoldDB" id="A0A6J7LLI9"/>
<accession>A0A6J7LLI9</accession>
<organism evidence="2">
    <name type="scientific">freshwater metagenome</name>
    <dbReference type="NCBI Taxonomy" id="449393"/>
    <lineage>
        <taxon>unclassified sequences</taxon>
        <taxon>metagenomes</taxon>
        <taxon>ecological metagenomes</taxon>
    </lineage>
</organism>
<evidence type="ECO:0000256" key="1">
    <source>
        <dbReference type="SAM" id="MobiDB-lite"/>
    </source>
</evidence>
<proteinExistence type="predicted"/>
<reference evidence="2" key="1">
    <citation type="submission" date="2020-05" db="EMBL/GenBank/DDBJ databases">
        <authorList>
            <person name="Chiriac C."/>
            <person name="Salcher M."/>
            <person name="Ghai R."/>
            <person name="Kavagutti S V."/>
        </authorList>
    </citation>
    <scope>NUCLEOTIDE SEQUENCE</scope>
</reference>
<dbReference type="EMBL" id="CAFBNE010000169">
    <property type="protein sequence ID" value="CAB4969216.1"/>
    <property type="molecule type" value="Genomic_DNA"/>
</dbReference>
<protein>
    <submittedName>
        <fullName evidence="2">Unannotated protein</fullName>
    </submittedName>
</protein>
<sequence>MLFMTVPTAGSHPELLDAMIRDCGLPRENIVIIATATGVTVPEGCIVIEDLGPRNIQRWWATGIEESKSRGAAVVAVVNDDIRLTPQTLPQLREALESTGATIASPSRPPRRDRRHRRPLVPYSPRIWGCLWLLDASSSLRPDPRYVWWYGDCDLDIRARRDFRGVVTRDVEYEHYYPGEGTGLSAELTAQTDKDAETFQQDHARLLTLSRLATAPRRFFKERFGHKVSA</sequence>
<dbReference type="SUPFAM" id="SSF53448">
    <property type="entry name" value="Nucleotide-diphospho-sugar transferases"/>
    <property type="match status" value="1"/>
</dbReference>
<evidence type="ECO:0000313" key="2">
    <source>
        <dbReference type="EMBL" id="CAB4969216.1"/>
    </source>
</evidence>